<comment type="caution">
    <text evidence="2">The sequence shown here is derived from an EMBL/GenBank/DDBJ whole genome shotgun (WGS) entry which is preliminary data.</text>
</comment>
<organism evidence="2 3">
    <name type="scientific">Acidovorax bellezanensis</name>
    <dbReference type="NCBI Taxonomy" id="2976702"/>
    <lineage>
        <taxon>Bacteria</taxon>
        <taxon>Pseudomonadati</taxon>
        <taxon>Pseudomonadota</taxon>
        <taxon>Betaproteobacteria</taxon>
        <taxon>Burkholderiales</taxon>
        <taxon>Comamonadaceae</taxon>
        <taxon>Acidovorax</taxon>
    </lineage>
</organism>
<evidence type="ECO:0000313" key="3">
    <source>
        <dbReference type="Proteomes" id="UP001525968"/>
    </source>
</evidence>
<reference evidence="2 3" key="1">
    <citation type="submission" date="2022-09" db="EMBL/GenBank/DDBJ databases">
        <title>Draft genome of isolate Be4.</title>
        <authorList>
            <person name="Sanchez-Castro I."/>
            <person name="Martinez-Rodriguez P."/>
            <person name="Descostes M."/>
            <person name="Merroun M."/>
        </authorList>
    </citation>
    <scope>NUCLEOTIDE SEQUENCE [LARGE SCALE GENOMIC DNA]</scope>
    <source>
        <strain evidence="2 3">Be4</strain>
    </source>
</reference>
<evidence type="ECO:0000256" key="1">
    <source>
        <dbReference type="SAM" id="MobiDB-lite"/>
    </source>
</evidence>
<accession>A0ABT2PJU9</accession>
<proteinExistence type="predicted"/>
<keyword evidence="3" id="KW-1185">Reference proteome</keyword>
<feature type="region of interest" description="Disordered" evidence="1">
    <location>
        <begin position="1"/>
        <end position="24"/>
    </location>
</feature>
<gene>
    <name evidence="2" type="ORF">N0K08_08965</name>
</gene>
<dbReference type="RefSeq" id="WP_261499895.1">
    <property type="nucleotide sequence ID" value="NZ_JAODYH010000004.1"/>
</dbReference>
<sequence>MGRPAASKNPVAKSGDVAESGDSCSTDLRFSAYRIQPGSLKFEHSLAEYFSEWGAPFTADYERLAMKVDYPWLAIIEFYFDIAGAVDMRCGQGRFCASPGISIFQKIQAGDRYE</sequence>
<protein>
    <submittedName>
        <fullName evidence="2">Uncharacterized protein</fullName>
    </submittedName>
</protein>
<name>A0ABT2PJU9_9BURK</name>
<dbReference type="Proteomes" id="UP001525968">
    <property type="component" value="Unassembled WGS sequence"/>
</dbReference>
<evidence type="ECO:0000313" key="2">
    <source>
        <dbReference type="EMBL" id="MCT9810764.1"/>
    </source>
</evidence>
<dbReference type="EMBL" id="JAODYH010000004">
    <property type="protein sequence ID" value="MCT9810764.1"/>
    <property type="molecule type" value="Genomic_DNA"/>
</dbReference>